<evidence type="ECO:0000256" key="1">
    <source>
        <dbReference type="SAM" id="MobiDB-lite"/>
    </source>
</evidence>
<dbReference type="EMBL" id="RIBY02001843">
    <property type="protein sequence ID" value="KAH9827969.1"/>
    <property type="molecule type" value="Genomic_DNA"/>
</dbReference>
<proteinExistence type="predicted"/>
<protein>
    <submittedName>
        <fullName evidence="2">Uncharacterized protein</fullName>
    </submittedName>
</protein>
<dbReference type="AlphaFoldDB" id="A0A9W7SSU8"/>
<gene>
    <name evidence="2" type="ORF">Tdes44962_MAKER09539</name>
</gene>
<evidence type="ECO:0000313" key="2">
    <source>
        <dbReference type="EMBL" id="KAH9827969.1"/>
    </source>
</evidence>
<reference evidence="2 3" key="2">
    <citation type="journal article" date="2021" name="Curr. Genet.">
        <title>Genetic response to nitrogen starvation in the aggressive Eucalyptus foliar pathogen Teratosphaeria destructans.</title>
        <authorList>
            <person name="Havenga M."/>
            <person name="Wingfield B.D."/>
            <person name="Wingfield M.J."/>
            <person name="Dreyer L.L."/>
            <person name="Roets F."/>
            <person name="Aylward J."/>
        </authorList>
    </citation>
    <scope>NUCLEOTIDE SEQUENCE [LARGE SCALE GENOMIC DNA]</scope>
    <source>
        <strain evidence="2">CMW44962</strain>
    </source>
</reference>
<dbReference type="Proteomes" id="UP001138500">
    <property type="component" value="Unassembled WGS sequence"/>
</dbReference>
<organism evidence="2 3">
    <name type="scientific">Teratosphaeria destructans</name>
    <dbReference type="NCBI Taxonomy" id="418781"/>
    <lineage>
        <taxon>Eukaryota</taxon>
        <taxon>Fungi</taxon>
        <taxon>Dikarya</taxon>
        <taxon>Ascomycota</taxon>
        <taxon>Pezizomycotina</taxon>
        <taxon>Dothideomycetes</taxon>
        <taxon>Dothideomycetidae</taxon>
        <taxon>Mycosphaerellales</taxon>
        <taxon>Teratosphaeriaceae</taxon>
        <taxon>Teratosphaeria</taxon>
    </lineage>
</organism>
<accession>A0A9W7SSU8</accession>
<reference evidence="2 3" key="1">
    <citation type="journal article" date="2018" name="IMA Fungus">
        <title>IMA Genome-F 10: Nine draft genome sequences of Claviceps purpurea s.lat., including C. arundinis, C. humidiphila, and C. cf. spartinae, pseudomolecules for the pitch canker pathogen Fusarium circinatum, draft genome of Davidsoniella eucalypti, Grosmannia galeiformis, Quambalaria eucalypti, and Teratosphaeria destructans.</title>
        <authorList>
            <person name="Wingfield B.D."/>
            <person name="Liu M."/>
            <person name="Nguyen H.D."/>
            <person name="Lane F.A."/>
            <person name="Morgan S.W."/>
            <person name="De Vos L."/>
            <person name="Wilken P.M."/>
            <person name="Duong T.A."/>
            <person name="Aylward J."/>
            <person name="Coetzee M.P."/>
            <person name="Dadej K."/>
            <person name="De Beer Z.W."/>
            <person name="Findlay W."/>
            <person name="Havenga M."/>
            <person name="Kolarik M."/>
            <person name="Menzies J.G."/>
            <person name="Naidoo K."/>
            <person name="Pochopski O."/>
            <person name="Shoukouhi P."/>
            <person name="Santana Q.C."/>
            <person name="Seifert K.A."/>
            <person name="Soal N."/>
            <person name="Steenkamp E.T."/>
            <person name="Tatham C.T."/>
            <person name="van der Nest M.A."/>
            <person name="Wingfield M.J."/>
        </authorList>
    </citation>
    <scope>NUCLEOTIDE SEQUENCE [LARGE SCALE GENOMIC DNA]</scope>
    <source>
        <strain evidence="2">CMW44962</strain>
    </source>
</reference>
<dbReference type="OrthoDB" id="419770at2759"/>
<comment type="caution">
    <text evidence="2">The sequence shown here is derived from an EMBL/GenBank/DDBJ whole genome shotgun (WGS) entry which is preliminary data.</text>
</comment>
<feature type="region of interest" description="Disordered" evidence="1">
    <location>
        <begin position="1"/>
        <end position="47"/>
    </location>
</feature>
<name>A0A9W7SSU8_9PEZI</name>
<sequence length="92" mass="10072">MPSVSADLEMTEAPGADPPVPQISDLGTRSAPRRLAEPIPRLGSPFTEISTRPFNTFPRVNYVPTAANPRPFQQRLLELAAEHAAATRHQSR</sequence>
<keyword evidence="3" id="KW-1185">Reference proteome</keyword>
<evidence type="ECO:0000313" key="3">
    <source>
        <dbReference type="Proteomes" id="UP001138500"/>
    </source>
</evidence>